<keyword evidence="6" id="KW-0653">Protein transport</keyword>
<feature type="compositionally biased region" description="Basic and acidic residues" evidence="10">
    <location>
        <begin position="116"/>
        <end position="133"/>
    </location>
</feature>
<evidence type="ECO:0008006" key="14">
    <source>
        <dbReference type="Google" id="ProtNLM"/>
    </source>
</evidence>
<evidence type="ECO:0000313" key="12">
    <source>
        <dbReference type="EMBL" id="GAA1554331.1"/>
    </source>
</evidence>
<evidence type="ECO:0000256" key="11">
    <source>
        <dbReference type="SAM" id="Phobius"/>
    </source>
</evidence>
<keyword evidence="13" id="KW-1185">Reference proteome</keyword>
<keyword evidence="5 11" id="KW-0812">Transmembrane</keyword>
<evidence type="ECO:0000256" key="5">
    <source>
        <dbReference type="ARBA" id="ARBA00022692"/>
    </source>
</evidence>
<comment type="caution">
    <text evidence="12">The sequence shown here is derived from an EMBL/GenBank/DDBJ whole genome shotgun (WGS) entry which is preliminary data.</text>
</comment>
<proteinExistence type="inferred from homology"/>
<dbReference type="NCBIfam" id="TIGR00739">
    <property type="entry name" value="yajC"/>
    <property type="match status" value="1"/>
</dbReference>
<evidence type="ECO:0000256" key="1">
    <source>
        <dbReference type="ARBA" id="ARBA00004162"/>
    </source>
</evidence>
<evidence type="ECO:0000256" key="2">
    <source>
        <dbReference type="ARBA" id="ARBA00006742"/>
    </source>
</evidence>
<keyword evidence="9 11" id="KW-0472">Membrane</keyword>
<keyword evidence="8" id="KW-0811">Translocation</keyword>
<evidence type="ECO:0000313" key="13">
    <source>
        <dbReference type="Proteomes" id="UP001501288"/>
    </source>
</evidence>
<dbReference type="EMBL" id="BAAANV010000069">
    <property type="protein sequence ID" value="GAA1554331.1"/>
    <property type="molecule type" value="Genomic_DNA"/>
</dbReference>
<gene>
    <name evidence="12" type="ORF">GCM10009762_28830</name>
</gene>
<reference evidence="12 13" key="1">
    <citation type="journal article" date="2019" name="Int. J. Syst. Evol. Microbiol.">
        <title>The Global Catalogue of Microorganisms (GCM) 10K type strain sequencing project: providing services to taxonomists for standard genome sequencing and annotation.</title>
        <authorList>
            <consortium name="The Broad Institute Genomics Platform"/>
            <consortium name="The Broad Institute Genome Sequencing Center for Infectious Disease"/>
            <person name="Wu L."/>
            <person name="Ma J."/>
        </authorList>
    </citation>
    <scope>NUCLEOTIDE SEQUENCE [LARGE SCALE GENOMIC DNA]</scope>
    <source>
        <strain evidence="12 13">JCM 14588</strain>
    </source>
</reference>
<keyword evidence="7 11" id="KW-1133">Transmembrane helix</keyword>
<feature type="transmembrane region" description="Helical" evidence="11">
    <location>
        <begin position="29"/>
        <end position="48"/>
    </location>
</feature>
<evidence type="ECO:0000256" key="10">
    <source>
        <dbReference type="SAM" id="MobiDB-lite"/>
    </source>
</evidence>
<keyword evidence="4" id="KW-1003">Cell membrane</keyword>
<accession>A0ABN2CB11</accession>
<evidence type="ECO:0000256" key="4">
    <source>
        <dbReference type="ARBA" id="ARBA00022475"/>
    </source>
</evidence>
<evidence type="ECO:0000256" key="8">
    <source>
        <dbReference type="ARBA" id="ARBA00023010"/>
    </source>
</evidence>
<evidence type="ECO:0000256" key="6">
    <source>
        <dbReference type="ARBA" id="ARBA00022927"/>
    </source>
</evidence>
<keyword evidence="3" id="KW-0813">Transport</keyword>
<evidence type="ECO:0000256" key="9">
    <source>
        <dbReference type="ARBA" id="ARBA00023136"/>
    </source>
</evidence>
<dbReference type="Proteomes" id="UP001501288">
    <property type="component" value="Unassembled WGS sequence"/>
</dbReference>
<evidence type="ECO:0000256" key="3">
    <source>
        <dbReference type="ARBA" id="ARBA00022448"/>
    </source>
</evidence>
<sequence>MDADPGRPENYVRTFMPNMVAASQSGGSGFSMLLLLLPFLLIALMFFSQRKRAQATQRAQAALSVGDEVCTTSGMYGTLRRLDDATGEVEVAPGTVIRFDRRALLPANVDPVSGRVQDENRGDDAAGAEGDAR</sequence>
<evidence type="ECO:0000256" key="7">
    <source>
        <dbReference type="ARBA" id="ARBA00022989"/>
    </source>
</evidence>
<organism evidence="12 13">
    <name type="scientific">Dermacoccus barathri</name>
    <dbReference type="NCBI Taxonomy" id="322601"/>
    <lineage>
        <taxon>Bacteria</taxon>
        <taxon>Bacillati</taxon>
        <taxon>Actinomycetota</taxon>
        <taxon>Actinomycetes</taxon>
        <taxon>Micrococcales</taxon>
        <taxon>Dermacoccaceae</taxon>
        <taxon>Dermacoccus</taxon>
    </lineage>
</organism>
<protein>
    <recommendedName>
        <fullName evidence="14">Preprotein translocase subunit YajC</fullName>
    </recommendedName>
</protein>
<feature type="region of interest" description="Disordered" evidence="10">
    <location>
        <begin position="110"/>
        <end position="133"/>
    </location>
</feature>
<dbReference type="PANTHER" id="PTHR33909">
    <property type="entry name" value="SEC TRANSLOCON ACCESSORY COMPLEX SUBUNIT YAJC"/>
    <property type="match status" value="1"/>
</dbReference>
<dbReference type="SMART" id="SM01323">
    <property type="entry name" value="YajC"/>
    <property type="match status" value="1"/>
</dbReference>
<dbReference type="PANTHER" id="PTHR33909:SF1">
    <property type="entry name" value="SEC TRANSLOCON ACCESSORY COMPLEX SUBUNIT YAJC"/>
    <property type="match status" value="1"/>
</dbReference>
<name>A0ABN2CB11_9MICO</name>
<dbReference type="Pfam" id="PF02699">
    <property type="entry name" value="YajC"/>
    <property type="match status" value="1"/>
</dbReference>
<dbReference type="InterPro" id="IPR003849">
    <property type="entry name" value="Preprotein_translocase_YajC"/>
</dbReference>
<comment type="subcellular location">
    <subcellularLocation>
        <location evidence="1">Cell membrane</location>
        <topology evidence="1">Single-pass membrane protein</topology>
    </subcellularLocation>
</comment>
<comment type="similarity">
    <text evidence="2">Belongs to the YajC family.</text>
</comment>